<protein>
    <recommendedName>
        <fullName evidence="3">DUF6535 domain-containing protein</fullName>
    </recommendedName>
</protein>
<evidence type="ECO:0000313" key="4">
    <source>
        <dbReference type="EMBL" id="KAF7352446.1"/>
    </source>
</evidence>
<dbReference type="EMBL" id="JACAZI010000009">
    <property type="protein sequence ID" value="KAF7352446.1"/>
    <property type="molecule type" value="Genomic_DNA"/>
</dbReference>
<evidence type="ECO:0000256" key="2">
    <source>
        <dbReference type="SAM" id="Phobius"/>
    </source>
</evidence>
<proteinExistence type="predicted"/>
<comment type="caution">
    <text evidence="4">The sequence shown here is derived from an EMBL/GenBank/DDBJ whole genome shotgun (WGS) entry which is preliminary data.</text>
</comment>
<keyword evidence="2" id="KW-1133">Transmembrane helix</keyword>
<dbReference type="AlphaFoldDB" id="A0A8H6Y5S6"/>
<feature type="transmembrane region" description="Helical" evidence="2">
    <location>
        <begin position="98"/>
        <end position="116"/>
    </location>
</feature>
<accession>A0A8H6Y5S6</accession>
<gene>
    <name evidence="4" type="ORF">MVEN_01209300</name>
</gene>
<sequence length="538" mass="60385">MDEGTSVIQTQDTPKLLSENERLIQTLETCFSNLVRNQQEQANRQDERAERLQEAVEALKQKIPATDKKTAFWQAYKTLADEHDEEFQRKYSTDLDTALIFAGLFSAVDSAFIIQIQSGIQHHGTDLRILISQNLLYVSLFSTLLAALLAVLGKQWLLYYLAAGERGTLEARGLERQRKFDGLRRWKFEAVMQMFPLLLQIGLFLFSASLSTYLWTVHISLAVLAISFTSFGFIIYTALLISAVAAPDSPYQTPLAPLVAKLIPTTLWAKLKAIFTPVLTHSIWVIRCLFIACSSCLLKPHLLPLSLKISEKNGSSSDEPSSLFDDAFPAPSAEVPAVSPFQKELFERLFEVLLADLKNHTISMDSAAQIIYLTGRLRNKESDDSWRFEDGHLNTVYNFCGSLPQSDGWVQVILATGLLTWSYDSPRERGAISWIHKAIDTVNTLPEDYEWDDITITGLTGLFNALNNYNAPPEKQHIHLILRAITISGDISSRAADLLLRNDVGKWFQDRAAANIAKGLCVDLPRTCLFYVGCLRAF</sequence>
<keyword evidence="2" id="KW-0812">Transmembrane</keyword>
<reference evidence="4" key="1">
    <citation type="submission" date="2020-05" db="EMBL/GenBank/DDBJ databases">
        <title>Mycena genomes resolve the evolution of fungal bioluminescence.</title>
        <authorList>
            <person name="Tsai I.J."/>
        </authorList>
    </citation>
    <scope>NUCLEOTIDE SEQUENCE</scope>
    <source>
        <strain evidence="4">CCC161011</strain>
    </source>
</reference>
<keyword evidence="1" id="KW-0175">Coiled coil</keyword>
<name>A0A8H6Y5S6_9AGAR</name>
<feature type="transmembrane region" description="Helical" evidence="2">
    <location>
        <begin position="136"/>
        <end position="162"/>
    </location>
</feature>
<evidence type="ECO:0000259" key="3">
    <source>
        <dbReference type="Pfam" id="PF20153"/>
    </source>
</evidence>
<feature type="coiled-coil region" evidence="1">
    <location>
        <begin position="35"/>
        <end position="69"/>
    </location>
</feature>
<dbReference type="Proteomes" id="UP000620124">
    <property type="component" value="Unassembled WGS sequence"/>
</dbReference>
<feature type="domain" description="DUF6535" evidence="3">
    <location>
        <begin position="133"/>
        <end position="216"/>
    </location>
</feature>
<keyword evidence="2" id="KW-0472">Membrane</keyword>
<feature type="transmembrane region" description="Helical" evidence="2">
    <location>
        <begin position="194"/>
        <end position="215"/>
    </location>
</feature>
<feature type="transmembrane region" description="Helical" evidence="2">
    <location>
        <begin position="221"/>
        <end position="246"/>
    </location>
</feature>
<organism evidence="4 5">
    <name type="scientific">Mycena venus</name>
    <dbReference type="NCBI Taxonomy" id="2733690"/>
    <lineage>
        <taxon>Eukaryota</taxon>
        <taxon>Fungi</taxon>
        <taxon>Dikarya</taxon>
        <taxon>Basidiomycota</taxon>
        <taxon>Agaricomycotina</taxon>
        <taxon>Agaricomycetes</taxon>
        <taxon>Agaricomycetidae</taxon>
        <taxon>Agaricales</taxon>
        <taxon>Marasmiineae</taxon>
        <taxon>Mycenaceae</taxon>
        <taxon>Mycena</taxon>
    </lineage>
</organism>
<dbReference type="Pfam" id="PF20153">
    <property type="entry name" value="DUF6535"/>
    <property type="match status" value="2"/>
</dbReference>
<keyword evidence="5" id="KW-1185">Reference proteome</keyword>
<dbReference type="InterPro" id="IPR045338">
    <property type="entry name" value="DUF6535"/>
</dbReference>
<evidence type="ECO:0000313" key="5">
    <source>
        <dbReference type="Proteomes" id="UP000620124"/>
    </source>
</evidence>
<evidence type="ECO:0000256" key="1">
    <source>
        <dbReference type="SAM" id="Coils"/>
    </source>
</evidence>
<feature type="domain" description="DUF6535" evidence="3">
    <location>
        <begin position="73"/>
        <end position="123"/>
    </location>
</feature>